<dbReference type="PROSITE" id="PS50887">
    <property type="entry name" value="GGDEF"/>
    <property type="match status" value="1"/>
</dbReference>
<feature type="domain" description="GGDEF" evidence="5">
    <location>
        <begin position="468"/>
        <end position="603"/>
    </location>
</feature>
<evidence type="ECO:0000256" key="3">
    <source>
        <dbReference type="SAM" id="Coils"/>
    </source>
</evidence>
<comment type="catalytic activity">
    <reaction evidence="2">
        <text>2 GTP = 3',3'-c-di-GMP + 2 diphosphate</text>
        <dbReference type="Rhea" id="RHEA:24898"/>
        <dbReference type="ChEBI" id="CHEBI:33019"/>
        <dbReference type="ChEBI" id="CHEBI:37565"/>
        <dbReference type="ChEBI" id="CHEBI:58805"/>
        <dbReference type="EC" id="2.7.7.65"/>
    </reaction>
</comment>
<dbReference type="PANTHER" id="PTHR45138:SF9">
    <property type="entry name" value="DIGUANYLATE CYCLASE DGCM-RELATED"/>
    <property type="match status" value="1"/>
</dbReference>
<reference evidence="6 7" key="1">
    <citation type="submission" date="2019-04" db="EMBL/GenBank/DDBJ databases">
        <title>Chitiniphilus eburnea sp. nov., a novel chitinolytic bacterium isolated from aquaculture sludge.</title>
        <authorList>
            <person name="Sheng M."/>
        </authorList>
    </citation>
    <scope>NUCLEOTIDE SEQUENCE [LARGE SCALE GENOMIC DNA]</scope>
    <source>
        <strain evidence="6 7">HX-2-15</strain>
    </source>
</reference>
<dbReference type="NCBIfam" id="TIGR00254">
    <property type="entry name" value="GGDEF"/>
    <property type="match status" value="1"/>
</dbReference>
<name>A0A4U0PZN9_9NEIS</name>
<feature type="transmembrane region" description="Helical" evidence="4">
    <location>
        <begin position="32"/>
        <end position="51"/>
    </location>
</feature>
<protein>
    <recommendedName>
        <fullName evidence="1">diguanylate cyclase</fullName>
        <ecNumber evidence="1">2.7.7.65</ecNumber>
    </recommendedName>
</protein>
<evidence type="ECO:0000313" key="6">
    <source>
        <dbReference type="EMBL" id="TJZ73152.1"/>
    </source>
</evidence>
<dbReference type="InterPro" id="IPR050469">
    <property type="entry name" value="Diguanylate_Cyclase"/>
</dbReference>
<accession>A0A4U0PZN9</accession>
<keyword evidence="4" id="KW-0812">Transmembrane</keyword>
<keyword evidence="7" id="KW-1185">Reference proteome</keyword>
<dbReference type="PANTHER" id="PTHR45138">
    <property type="entry name" value="REGULATORY COMPONENTS OF SENSORY TRANSDUCTION SYSTEM"/>
    <property type="match status" value="1"/>
</dbReference>
<dbReference type="OrthoDB" id="9813903at2"/>
<gene>
    <name evidence="6" type="ORF">FAZ21_11060</name>
</gene>
<keyword evidence="3" id="KW-0175">Coiled coil</keyword>
<dbReference type="AlphaFoldDB" id="A0A4U0PZN9"/>
<dbReference type="GO" id="GO:0052621">
    <property type="term" value="F:diguanylate cyclase activity"/>
    <property type="evidence" value="ECO:0007669"/>
    <property type="project" value="UniProtKB-EC"/>
</dbReference>
<dbReference type="InterPro" id="IPR000160">
    <property type="entry name" value="GGDEF_dom"/>
</dbReference>
<dbReference type="FunFam" id="3.30.70.270:FF:000001">
    <property type="entry name" value="Diguanylate cyclase domain protein"/>
    <property type="match status" value="1"/>
</dbReference>
<evidence type="ECO:0000256" key="1">
    <source>
        <dbReference type="ARBA" id="ARBA00012528"/>
    </source>
</evidence>
<dbReference type="EC" id="2.7.7.65" evidence="1"/>
<organism evidence="6 7">
    <name type="scientific">Chitiniphilus eburneus</name>
    <dbReference type="NCBI Taxonomy" id="2571148"/>
    <lineage>
        <taxon>Bacteria</taxon>
        <taxon>Pseudomonadati</taxon>
        <taxon>Pseudomonadota</taxon>
        <taxon>Betaproteobacteria</taxon>
        <taxon>Neisseriales</taxon>
        <taxon>Chitinibacteraceae</taxon>
        <taxon>Chitiniphilus</taxon>
    </lineage>
</organism>
<keyword evidence="4" id="KW-1133">Transmembrane helix</keyword>
<dbReference type="SMART" id="SM00267">
    <property type="entry name" value="GGDEF"/>
    <property type="match status" value="1"/>
</dbReference>
<sequence>MEVLPEQPCNGSPSGPPDKISMQTKLTLNQKFWISSILVIAVSCTLAGQWARSNYQAYQLAQRSLKHLTLYQTVLLTTTGISTERGLMLAQMSQSQPSDHLQQALHAQRRYNDQRFDRLNRLLSQSGLANDPLIQDRLKQSRRALGAARAEADRLFSQPRAARPKQRITDSLRQMIAIVDGMRTVIDDIGTRAIESNTRITRVVVTTRTITQLREYAGRSLALLAPPMMEGKCLTGEQQGQSEQLLGRVNELQDLLESQLPTYMNEGLVRKARADANRRYFSDVYATLVEARLQCMLNAPSPMYHASEFILQTQPKLQSLERLRDAVFQIAIEGLRTSREVTRRQIMLTTAMTIAIGLALLGQVLLTRRTLIAPLLRARNDIIALAEGNTGCNTATYPSGVEMRELFRAIDILRSSQQRRNILEREREILTTQLQQQAETDGLTGLINRRGLDSQCQHLFARNAVLGRAVGLIMFDIDHFKQVNDEHGHLVGDRVLQAVAHIVRRVCRGNDIVGRFGGEEFVILVEGLDAPALRHLAEKVRRAIAGMSITLENGQPLTVSASFGVALSRIHPQSTWPQLIEMADTALYLAKNAGRDRVMMAPPAD</sequence>
<keyword evidence="4" id="KW-0472">Membrane</keyword>
<dbReference type="Proteomes" id="UP000310016">
    <property type="component" value="Unassembled WGS sequence"/>
</dbReference>
<evidence type="ECO:0000256" key="4">
    <source>
        <dbReference type="SAM" id="Phobius"/>
    </source>
</evidence>
<dbReference type="Gene3D" id="3.30.70.270">
    <property type="match status" value="1"/>
</dbReference>
<dbReference type="Pfam" id="PF00990">
    <property type="entry name" value="GGDEF"/>
    <property type="match status" value="1"/>
</dbReference>
<dbReference type="InterPro" id="IPR029787">
    <property type="entry name" value="Nucleotide_cyclase"/>
</dbReference>
<comment type="caution">
    <text evidence="6">The sequence shown here is derived from an EMBL/GenBank/DDBJ whole genome shotgun (WGS) entry which is preliminary data.</text>
</comment>
<evidence type="ECO:0000313" key="7">
    <source>
        <dbReference type="Proteomes" id="UP000310016"/>
    </source>
</evidence>
<dbReference type="CDD" id="cd01949">
    <property type="entry name" value="GGDEF"/>
    <property type="match status" value="1"/>
</dbReference>
<feature type="coiled-coil region" evidence="3">
    <location>
        <begin position="413"/>
        <end position="440"/>
    </location>
</feature>
<dbReference type="InterPro" id="IPR043128">
    <property type="entry name" value="Rev_trsase/Diguanyl_cyclase"/>
</dbReference>
<evidence type="ECO:0000259" key="5">
    <source>
        <dbReference type="PROSITE" id="PS50887"/>
    </source>
</evidence>
<proteinExistence type="predicted"/>
<dbReference type="SUPFAM" id="SSF55073">
    <property type="entry name" value="Nucleotide cyclase"/>
    <property type="match status" value="1"/>
</dbReference>
<evidence type="ECO:0000256" key="2">
    <source>
        <dbReference type="ARBA" id="ARBA00034247"/>
    </source>
</evidence>
<dbReference type="EMBL" id="SUMF01000011">
    <property type="protein sequence ID" value="TJZ73152.1"/>
    <property type="molecule type" value="Genomic_DNA"/>
</dbReference>
<feature type="transmembrane region" description="Helical" evidence="4">
    <location>
        <begin position="346"/>
        <end position="366"/>
    </location>
</feature>